<dbReference type="Gene3D" id="1.10.510.10">
    <property type="entry name" value="Transferase(Phosphotransferase) domain 1"/>
    <property type="match status" value="1"/>
</dbReference>
<feature type="binding site" evidence="5">
    <location>
        <position position="58"/>
    </location>
    <ligand>
        <name>ATP</name>
        <dbReference type="ChEBI" id="CHEBI:30616"/>
    </ligand>
</feature>
<evidence type="ECO:0000256" key="7">
    <source>
        <dbReference type="SAM" id="MobiDB-lite"/>
    </source>
</evidence>
<reference evidence="11" key="1">
    <citation type="journal article" date="2019" name="Int. J. Syst. Evol. Microbiol.">
        <title>The Global Catalogue of Microorganisms (GCM) 10K type strain sequencing project: providing services to taxonomists for standard genome sequencing and annotation.</title>
        <authorList>
            <consortium name="The Broad Institute Genomics Platform"/>
            <consortium name="The Broad Institute Genome Sequencing Center for Infectious Disease"/>
            <person name="Wu L."/>
            <person name="Ma J."/>
        </authorList>
    </citation>
    <scope>NUCLEOTIDE SEQUENCE [LARGE SCALE GENOMIC DNA]</scope>
    <source>
        <strain evidence="11">NBRC 101365</strain>
    </source>
</reference>
<dbReference type="InterPro" id="IPR017441">
    <property type="entry name" value="Protein_kinase_ATP_BS"/>
</dbReference>
<evidence type="ECO:0000256" key="2">
    <source>
        <dbReference type="ARBA" id="ARBA00022741"/>
    </source>
</evidence>
<accession>A0ABQ6CMU3</accession>
<dbReference type="Proteomes" id="UP001156882">
    <property type="component" value="Unassembled WGS sequence"/>
</dbReference>
<dbReference type="PANTHER" id="PTHR43289">
    <property type="entry name" value="MITOGEN-ACTIVATED PROTEIN KINASE KINASE KINASE 20-RELATED"/>
    <property type="match status" value="1"/>
</dbReference>
<proteinExistence type="predicted"/>
<evidence type="ECO:0000256" key="4">
    <source>
        <dbReference type="ARBA" id="ARBA00022840"/>
    </source>
</evidence>
<keyword evidence="6" id="KW-0175">Coiled coil</keyword>
<feature type="transmembrane region" description="Helical" evidence="8">
    <location>
        <begin position="321"/>
        <end position="341"/>
    </location>
</feature>
<protein>
    <recommendedName>
        <fullName evidence="9">Protein kinase domain-containing protein</fullName>
    </recommendedName>
</protein>
<gene>
    <name evidence="10" type="ORF">GCM10007874_46450</name>
</gene>
<keyword evidence="1" id="KW-0808">Transferase</keyword>
<evidence type="ECO:0000313" key="10">
    <source>
        <dbReference type="EMBL" id="GLS21628.1"/>
    </source>
</evidence>
<dbReference type="PROSITE" id="PS50011">
    <property type="entry name" value="PROTEIN_KINASE_DOM"/>
    <property type="match status" value="1"/>
</dbReference>
<dbReference type="PANTHER" id="PTHR43289:SF34">
    <property type="entry name" value="SERINE_THREONINE-PROTEIN KINASE YBDM-RELATED"/>
    <property type="match status" value="1"/>
</dbReference>
<evidence type="ECO:0000259" key="9">
    <source>
        <dbReference type="PROSITE" id="PS50011"/>
    </source>
</evidence>
<keyword evidence="4 5" id="KW-0067">ATP-binding</keyword>
<keyword evidence="8" id="KW-1133">Transmembrane helix</keyword>
<evidence type="ECO:0000256" key="3">
    <source>
        <dbReference type="ARBA" id="ARBA00022777"/>
    </source>
</evidence>
<evidence type="ECO:0000313" key="11">
    <source>
        <dbReference type="Proteomes" id="UP001156882"/>
    </source>
</evidence>
<dbReference type="EMBL" id="BSPC01000052">
    <property type="protein sequence ID" value="GLS21628.1"/>
    <property type="molecule type" value="Genomic_DNA"/>
</dbReference>
<keyword evidence="11" id="KW-1185">Reference proteome</keyword>
<feature type="region of interest" description="Disordered" evidence="7">
    <location>
        <begin position="283"/>
        <end position="307"/>
    </location>
</feature>
<sequence length="948" mass="100229">MEPHVDDDRTRIAMRGSAVSIGTELNQTYRIDSLLGVGGMGEVFKGHNIQTGDPVAIKIVLPEFAQDETILGLFRKEARILNHLYHDAIVRYYVFSIDPAISRPYLAMEFVDGPSLAAHVKNAPLPASEFMPLLRRLADGLHRAHAAGVIHRDMSPDNVILPDGLVQNAKIIDFGIARSANVGGETLLGGSFAGKYNYVSPEQLGLYGGEVTPKSDIYSLALVMAAAMRGRPLEMSGTQVDIIEKRRSVPDLSGIPKQFHPVLSAMLTPDPAKRPADMAAIRDWPDAQPSSPKPKAEKPKAAAAKSVEVTPAQPSYALRNAIFAIAIVAVIGIGALGGWIYTHGSMFSSETPIAKQPDNKPPDGDSQAALAARHDRLAAQLSAAGQDRSALQGFLDQCGADCPKDLAQQAQQRIDTLKEQGARRDRLAAQLSAAGQDRSALQSFLDQCGTDCPDDLEKQAQERIDTLKEQAARHDRLAAQLSAAGQDGSALQSFLDQCGADCPDDLAKQAQQRINTLKEQAARHDRLAAQLSAAGQDITALRSFLDQCGADCPGDLAKQAQQQINALKGQATRHDRLAAQLSAAGQDMTALQSFLNQCGANCPADLAQQAQQRINGLKQQAARHDSLALQLSGAGQNMAALQSFLDRCGADCPGDLAQQAQGQISALKEQAGRHDRLAAQLTVAGTNVAALKRFVDQCGADCPEDLLTKAKATIGSAKPPPITSLSPTVLQDFVTGFGADSCFAATADNVSATAATITAVGTAQASQSFSDAFKQKAGFAPAVTLDPVSDQQCAFVSALRRMSVPGAPPLNLALSKSDIRGSDADTGAAGDPLTVSVTGAGERNIYLFAMDYQGGIQNINRLCASCITMKTGAMEAGLSLSAPAKVDGESRPPFYPMLVFAVASSRPLISINSQDAFAADDFIAPFLAEIANAKDVTTAVGFVKLRDQ</sequence>
<name>A0ABQ6CMU3_9HYPH</name>
<keyword evidence="8" id="KW-0812">Transmembrane</keyword>
<keyword evidence="3" id="KW-0418">Kinase</keyword>
<feature type="domain" description="Protein kinase" evidence="9">
    <location>
        <begin position="29"/>
        <end position="291"/>
    </location>
</feature>
<dbReference type="Pfam" id="PF00069">
    <property type="entry name" value="Pkinase"/>
    <property type="match status" value="1"/>
</dbReference>
<comment type="caution">
    <text evidence="10">The sequence shown here is derived from an EMBL/GenBank/DDBJ whole genome shotgun (WGS) entry which is preliminary data.</text>
</comment>
<dbReference type="PROSITE" id="PS00109">
    <property type="entry name" value="PROTEIN_KINASE_TYR"/>
    <property type="match status" value="1"/>
</dbReference>
<evidence type="ECO:0000256" key="5">
    <source>
        <dbReference type="PROSITE-ProRule" id="PRU10141"/>
    </source>
</evidence>
<dbReference type="SUPFAM" id="SSF56112">
    <property type="entry name" value="Protein kinase-like (PK-like)"/>
    <property type="match status" value="1"/>
</dbReference>
<dbReference type="Gene3D" id="3.30.200.20">
    <property type="entry name" value="Phosphorylase Kinase, domain 1"/>
    <property type="match status" value="1"/>
</dbReference>
<organism evidence="10 11">
    <name type="scientific">Labrys miyagiensis</name>
    <dbReference type="NCBI Taxonomy" id="346912"/>
    <lineage>
        <taxon>Bacteria</taxon>
        <taxon>Pseudomonadati</taxon>
        <taxon>Pseudomonadota</taxon>
        <taxon>Alphaproteobacteria</taxon>
        <taxon>Hyphomicrobiales</taxon>
        <taxon>Xanthobacteraceae</taxon>
        <taxon>Labrys</taxon>
    </lineage>
</organism>
<keyword evidence="8" id="KW-0472">Membrane</keyword>
<dbReference type="InterPro" id="IPR000719">
    <property type="entry name" value="Prot_kinase_dom"/>
</dbReference>
<evidence type="ECO:0000256" key="8">
    <source>
        <dbReference type="SAM" id="Phobius"/>
    </source>
</evidence>
<evidence type="ECO:0000256" key="6">
    <source>
        <dbReference type="SAM" id="Coils"/>
    </source>
</evidence>
<keyword evidence="2 5" id="KW-0547">Nucleotide-binding</keyword>
<dbReference type="InterPro" id="IPR008266">
    <property type="entry name" value="Tyr_kinase_AS"/>
</dbReference>
<dbReference type="CDD" id="cd14014">
    <property type="entry name" value="STKc_PknB_like"/>
    <property type="match status" value="1"/>
</dbReference>
<dbReference type="InterPro" id="IPR011009">
    <property type="entry name" value="Kinase-like_dom_sf"/>
</dbReference>
<dbReference type="PROSITE" id="PS00107">
    <property type="entry name" value="PROTEIN_KINASE_ATP"/>
    <property type="match status" value="1"/>
</dbReference>
<evidence type="ECO:0000256" key="1">
    <source>
        <dbReference type="ARBA" id="ARBA00022679"/>
    </source>
</evidence>
<feature type="coiled-coil region" evidence="6">
    <location>
        <begin position="457"/>
        <end position="577"/>
    </location>
</feature>